<proteinExistence type="predicted"/>
<dbReference type="OrthoDB" id="23364at2157"/>
<dbReference type="eggNOG" id="arCOG02680">
    <property type="taxonomic scope" value="Archaea"/>
</dbReference>
<dbReference type="KEGG" id="abi:Aboo_0017"/>
<dbReference type="Proteomes" id="UP000001400">
    <property type="component" value="Chromosome"/>
</dbReference>
<keyword evidence="2" id="KW-1185">Reference proteome</keyword>
<protein>
    <submittedName>
        <fullName evidence="1">Uncharacterized protein</fullName>
    </submittedName>
</protein>
<dbReference type="PIRSF" id="PIRSF015877">
    <property type="entry name" value="UCP015877"/>
    <property type="match status" value="1"/>
</dbReference>
<reference evidence="1" key="1">
    <citation type="submission" date="2010-02" db="EMBL/GenBank/DDBJ databases">
        <title>Complete sequence of Aciduliprofundum boonei T469.</title>
        <authorList>
            <consortium name="US DOE Joint Genome Institute"/>
            <person name="Lucas S."/>
            <person name="Copeland A."/>
            <person name="Lapidus A."/>
            <person name="Cheng J.-F."/>
            <person name="Bruce D."/>
            <person name="Goodwin L."/>
            <person name="Pitluck S."/>
            <person name="Saunders E."/>
            <person name="Detter J.C."/>
            <person name="Han C."/>
            <person name="Tapia R."/>
            <person name="Land M."/>
            <person name="Hauser L."/>
            <person name="Kyrpides N."/>
            <person name="Mikhailova N."/>
            <person name="Flores G."/>
            <person name="Reysenbach A.-L."/>
            <person name="Woyke T."/>
        </authorList>
    </citation>
    <scope>NUCLEOTIDE SEQUENCE</scope>
    <source>
        <strain evidence="1">T469</strain>
    </source>
</reference>
<gene>
    <name evidence="1" type="ordered locus">Aboo_0017</name>
</gene>
<evidence type="ECO:0000313" key="1">
    <source>
        <dbReference type="EMBL" id="ADD07829.1"/>
    </source>
</evidence>
<dbReference type="HOGENOM" id="CLU_110112_1_0_2"/>
<evidence type="ECO:0000313" key="2">
    <source>
        <dbReference type="Proteomes" id="UP000001400"/>
    </source>
</evidence>
<dbReference type="PANTHER" id="PTHR42195:SF1">
    <property type="entry name" value="ZINC FINGER PROTEIN"/>
    <property type="match status" value="1"/>
</dbReference>
<dbReference type="InterPro" id="IPR012041">
    <property type="entry name" value="Znf_CPxCG-like"/>
</dbReference>
<accession>B5IFE4</accession>
<organism evidence="1 2">
    <name type="scientific">Aciduliprofundum boonei (strain DSM 19572 / T469)</name>
    <dbReference type="NCBI Taxonomy" id="439481"/>
    <lineage>
        <taxon>Archaea</taxon>
        <taxon>Methanobacteriati</taxon>
        <taxon>Thermoplasmatota</taxon>
        <taxon>DHVE2 group</taxon>
        <taxon>Candidatus Aciduliprofundum</taxon>
    </lineage>
</organism>
<dbReference type="PANTHER" id="PTHR42195">
    <property type="entry name" value="UCP015877 FAMILY PROTEIN"/>
    <property type="match status" value="1"/>
</dbReference>
<name>B5IFE4_ACIB4</name>
<dbReference type="STRING" id="439481.Aboo_0017"/>
<dbReference type="Pfam" id="PF19769">
    <property type="entry name" value="CPxCG_zf"/>
    <property type="match status" value="1"/>
</dbReference>
<sequence length="199" mass="23334">MERIYRIMKLLCPNCNREVEQKVLSVKYRKNGTEYTLKCTNCGYTYKKFFEDEKMVDVKVIWSWRDKSEVKRISKLEEDIITVGDEVKVDGINSQITAIESDGKRVKSAKVKDIDTLWAKRFDKVVVKISVNRGSKTVSYEIIAHPDEEFYVGDIIDVEKMHAVIHKIKTKERFVMRGGALARDIVRIYAKEIREVREY</sequence>
<dbReference type="AlphaFoldDB" id="B5IFE4"/>
<dbReference type="EMBL" id="CP001941">
    <property type="protein sequence ID" value="ADD07829.1"/>
    <property type="molecule type" value="Genomic_DNA"/>
</dbReference>